<dbReference type="AlphaFoldDB" id="A0A814UKW3"/>
<evidence type="ECO:0000313" key="2">
    <source>
        <dbReference type="EMBL" id="CAF1174858.1"/>
    </source>
</evidence>
<evidence type="ECO:0000313" key="6">
    <source>
        <dbReference type="Proteomes" id="UP000663829"/>
    </source>
</evidence>
<gene>
    <name evidence="2" type="ORF">GPM918_LOCUS22382</name>
    <name evidence="3" type="ORF">OVA965_LOCUS35031</name>
    <name evidence="4" type="ORF">SRO942_LOCUS22380</name>
    <name evidence="5" type="ORF">TMI583_LOCUS35988</name>
</gene>
<feature type="signal peptide" evidence="1">
    <location>
        <begin position="1"/>
        <end position="20"/>
    </location>
</feature>
<protein>
    <submittedName>
        <fullName evidence="2">Uncharacterized protein</fullName>
    </submittedName>
</protein>
<evidence type="ECO:0000313" key="3">
    <source>
        <dbReference type="EMBL" id="CAF1455830.1"/>
    </source>
</evidence>
<keyword evidence="6" id="KW-1185">Reference proteome</keyword>
<comment type="caution">
    <text evidence="2">The sequence shown here is derived from an EMBL/GenBank/DDBJ whole genome shotgun (WGS) entry which is preliminary data.</text>
</comment>
<evidence type="ECO:0000313" key="5">
    <source>
        <dbReference type="EMBL" id="CAF4249926.1"/>
    </source>
</evidence>
<dbReference type="Proteomes" id="UP000663829">
    <property type="component" value="Unassembled WGS sequence"/>
</dbReference>
<name>A0A814UKW3_9BILA</name>
<dbReference type="EMBL" id="CAJOBC010007645">
    <property type="protein sequence ID" value="CAF3938764.1"/>
    <property type="molecule type" value="Genomic_DNA"/>
</dbReference>
<feature type="chain" id="PRO_5036410913" evidence="1">
    <location>
        <begin position="21"/>
        <end position="294"/>
    </location>
</feature>
<keyword evidence="1" id="KW-0732">Signal</keyword>
<accession>A0A814UKW3</accession>
<dbReference type="Proteomes" id="UP000681722">
    <property type="component" value="Unassembled WGS sequence"/>
</dbReference>
<dbReference type="EMBL" id="CAJOBA010051935">
    <property type="protein sequence ID" value="CAF4249926.1"/>
    <property type="molecule type" value="Genomic_DNA"/>
</dbReference>
<evidence type="ECO:0000313" key="4">
    <source>
        <dbReference type="EMBL" id="CAF3938764.1"/>
    </source>
</evidence>
<dbReference type="Proteomes" id="UP000677228">
    <property type="component" value="Unassembled WGS sequence"/>
</dbReference>
<reference evidence="2" key="1">
    <citation type="submission" date="2021-02" db="EMBL/GenBank/DDBJ databases">
        <authorList>
            <person name="Nowell W R."/>
        </authorList>
    </citation>
    <scope>NUCLEOTIDE SEQUENCE</scope>
</reference>
<dbReference type="EMBL" id="CAJNOK010030079">
    <property type="protein sequence ID" value="CAF1455830.1"/>
    <property type="molecule type" value="Genomic_DNA"/>
</dbReference>
<sequence length="294" mass="32494">MQVLLICLLLMSVLVFSITSSPIDLLNKRGTQQFLKLVTYDRPVESANNHQTNSVIHTVIYSRGISGIDQKSLEILSSKTSRLETKLYKGYLGFGGQILAKFAYGLDESKIWSINVIVDDMWNNLVPPNYRTSVSTVFYTWYCAGGFFHIQTTEVNVAVGIALKKPAETQTAMVTSPTTTDFTRTFLQNLAPLFTINRVVHPRGRLKQSREHTRFYKTHIGDGGKTTIVRTKSKRLQQRPLSTKAAKILMKDDGELGGHLVTPLLPPKTESTTLTGATIAKTTAAGEVGTLSSP</sequence>
<dbReference type="Proteomes" id="UP000682733">
    <property type="component" value="Unassembled WGS sequence"/>
</dbReference>
<organism evidence="2 6">
    <name type="scientific">Didymodactylos carnosus</name>
    <dbReference type="NCBI Taxonomy" id="1234261"/>
    <lineage>
        <taxon>Eukaryota</taxon>
        <taxon>Metazoa</taxon>
        <taxon>Spiralia</taxon>
        <taxon>Gnathifera</taxon>
        <taxon>Rotifera</taxon>
        <taxon>Eurotatoria</taxon>
        <taxon>Bdelloidea</taxon>
        <taxon>Philodinida</taxon>
        <taxon>Philodinidae</taxon>
        <taxon>Didymodactylos</taxon>
    </lineage>
</organism>
<evidence type="ECO:0000256" key="1">
    <source>
        <dbReference type="SAM" id="SignalP"/>
    </source>
</evidence>
<dbReference type="EMBL" id="CAJNOQ010007644">
    <property type="protein sequence ID" value="CAF1174858.1"/>
    <property type="molecule type" value="Genomic_DNA"/>
</dbReference>
<proteinExistence type="predicted"/>